<accession>A0A369UQX1</accession>
<name>A0A369UQX1_9GAMM</name>
<dbReference type="CDD" id="cd16377">
    <property type="entry name" value="23S_rRNA_IVP_like"/>
    <property type="match status" value="1"/>
</dbReference>
<dbReference type="NCBIfam" id="TIGR02436">
    <property type="entry name" value="four helix bundle protein"/>
    <property type="match status" value="1"/>
</dbReference>
<comment type="caution">
    <text evidence="1">The sequence shown here is derived from an EMBL/GenBank/DDBJ whole genome shotgun (WGS) entry which is preliminary data.</text>
</comment>
<evidence type="ECO:0000313" key="2">
    <source>
        <dbReference type="Proteomes" id="UP000253782"/>
    </source>
</evidence>
<dbReference type="InterPro" id="IPR012657">
    <property type="entry name" value="23S_rRNA-intervening_sequence"/>
</dbReference>
<dbReference type="EMBL" id="QQAH01000003">
    <property type="protein sequence ID" value="RDD82911.1"/>
    <property type="molecule type" value="Genomic_DNA"/>
</dbReference>
<protein>
    <submittedName>
        <fullName evidence="1">Four helix bundle protein</fullName>
    </submittedName>
</protein>
<proteinExistence type="predicted"/>
<reference evidence="1 2" key="1">
    <citation type="submission" date="2018-07" db="EMBL/GenBank/DDBJ databases">
        <title>Dyella tabacisoli L4-6T, whole genome shotgun sequence.</title>
        <authorList>
            <person name="Zhou X.-K."/>
            <person name="Li W.-J."/>
            <person name="Duan Y.-Q."/>
        </authorList>
    </citation>
    <scope>NUCLEOTIDE SEQUENCE [LARGE SCALE GENOMIC DNA]</scope>
    <source>
        <strain evidence="1 2">L4-6</strain>
    </source>
</reference>
<dbReference type="PANTHER" id="PTHR38471">
    <property type="entry name" value="FOUR HELIX BUNDLE PROTEIN"/>
    <property type="match status" value="1"/>
</dbReference>
<keyword evidence="2" id="KW-1185">Reference proteome</keyword>
<dbReference type="InterPro" id="IPR036583">
    <property type="entry name" value="23S_rRNA_IVS_sf"/>
</dbReference>
<dbReference type="SUPFAM" id="SSF158446">
    <property type="entry name" value="IVS-encoded protein-like"/>
    <property type="match status" value="1"/>
</dbReference>
<organism evidence="1 2">
    <name type="scientific">Dyella tabacisoli</name>
    <dbReference type="NCBI Taxonomy" id="2282381"/>
    <lineage>
        <taxon>Bacteria</taxon>
        <taxon>Pseudomonadati</taxon>
        <taxon>Pseudomonadota</taxon>
        <taxon>Gammaproteobacteria</taxon>
        <taxon>Lysobacterales</taxon>
        <taxon>Rhodanobacteraceae</taxon>
        <taxon>Dyella</taxon>
    </lineage>
</organism>
<sequence length="138" mass="15175">MEVPVISDYRELRVWQDAMALAESIYAMTRQLPVDERFGLTAQLRRAVVSIASCIAEGNARSSTRDYLRFLSMSAGSLAEVETQTLLAERLGYVSSSDAAALLNAMHSLARQLQTLRKALSNKLATNSSLFPVPRSPL</sequence>
<dbReference type="Proteomes" id="UP000253782">
    <property type="component" value="Unassembled WGS sequence"/>
</dbReference>
<dbReference type="Gene3D" id="1.20.1440.60">
    <property type="entry name" value="23S rRNA-intervening sequence"/>
    <property type="match status" value="1"/>
</dbReference>
<dbReference type="RefSeq" id="WP_114844423.1">
    <property type="nucleotide sequence ID" value="NZ_JBHSPE010000001.1"/>
</dbReference>
<evidence type="ECO:0000313" key="1">
    <source>
        <dbReference type="EMBL" id="RDD82911.1"/>
    </source>
</evidence>
<gene>
    <name evidence="1" type="ORF">DVJ77_05205</name>
</gene>
<dbReference type="AlphaFoldDB" id="A0A369UQX1"/>
<dbReference type="Pfam" id="PF05635">
    <property type="entry name" value="23S_rRNA_IVP"/>
    <property type="match status" value="1"/>
</dbReference>
<dbReference type="OrthoDB" id="160990at2"/>
<dbReference type="PANTHER" id="PTHR38471:SF2">
    <property type="entry name" value="FOUR HELIX BUNDLE PROTEIN"/>
    <property type="match status" value="1"/>
</dbReference>